<accession>L8JVQ1</accession>
<evidence type="ECO:0000313" key="2">
    <source>
        <dbReference type="Proteomes" id="UP000011135"/>
    </source>
</evidence>
<dbReference type="STRING" id="1237149.C900_02279"/>
<gene>
    <name evidence="1" type="ORF">C900_02279</name>
</gene>
<keyword evidence="2" id="KW-1185">Reference proteome</keyword>
<dbReference type="AlphaFoldDB" id="L8JVQ1"/>
<comment type="caution">
    <text evidence="1">The sequence shown here is derived from an EMBL/GenBank/DDBJ whole genome shotgun (WGS) entry which is preliminary data.</text>
</comment>
<protein>
    <submittedName>
        <fullName evidence="1">Uncharacterized protein</fullName>
    </submittedName>
</protein>
<name>L8JVQ1_9BACT</name>
<proteinExistence type="predicted"/>
<reference evidence="1 2" key="1">
    <citation type="submission" date="2012-12" db="EMBL/GenBank/DDBJ databases">
        <title>Genome assembly of Fulvivirga imtechensis AK7.</title>
        <authorList>
            <person name="Nupur N."/>
            <person name="Khatri I."/>
            <person name="Kumar R."/>
            <person name="Subramanian S."/>
            <person name="Pinnaka A."/>
        </authorList>
    </citation>
    <scope>NUCLEOTIDE SEQUENCE [LARGE SCALE GENOMIC DNA]</scope>
    <source>
        <strain evidence="1 2">AK7</strain>
    </source>
</reference>
<dbReference type="EMBL" id="AMZN01000033">
    <property type="protein sequence ID" value="ELR71694.1"/>
    <property type="molecule type" value="Genomic_DNA"/>
</dbReference>
<organism evidence="1 2">
    <name type="scientific">Fulvivirga imtechensis AK7</name>
    <dbReference type="NCBI Taxonomy" id="1237149"/>
    <lineage>
        <taxon>Bacteria</taxon>
        <taxon>Pseudomonadati</taxon>
        <taxon>Bacteroidota</taxon>
        <taxon>Cytophagia</taxon>
        <taxon>Cytophagales</taxon>
        <taxon>Fulvivirgaceae</taxon>
        <taxon>Fulvivirga</taxon>
    </lineage>
</organism>
<dbReference type="Proteomes" id="UP000011135">
    <property type="component" value="Unassembled WGS sequence"/>
</dbReference>
<evidence type="ECO:0000313" key="1">
    <source>
        <dbReference type="EMBL" id="ELR71694.1"/>
    </source>
</evidence>
<sequence length="46" mass="5478">MQITRTNQNKDHNHYNRNGCFYKGSTIEGLEESKHNLILKNKFLKN</sequence>